<organism evidence="3 4">
    <name type="scientific">Schizothecium vesticola</name>
    <dbReference type="NCBI Taxonomy" id="314040"/>
    <lineage>
        <taxon>Eukaryota</taxon>
        <taxon>Fungi</taxon>
        <taxon>Dikarya</taxon>
        <taxon>Ascomycota</taxon>
        <taxon>Pezizomycotina</taxon>
        <taxon>Sordariomycetes</taxon>
        <taxon>Sordariomycetidae</taxon>
        <taxon>Sordariales</taxon>
        <taxon>Schizotheciaceae</taxon>
        <taxon>Schizothecium</taxon>
    </lineage>
</organism>
<dbReference type="AlphaFoldDB" id="A0AA40F575"/>
<sequence length="213" mass="23503">MLHIVILSLLLLNLDFYLLHGRLGAYKSSNSVLVARWQTERFRRTPRSSHNHPKNGRRHSRQLPRKHTHTTSHLGNRHADRTRGCHKQEINSVAGTRYESAAGASNERPRVHGALPHKPSCLSPGAIPHNPNSTNRSSISYIFTGQSTQSGTERVIALCCIRPDLDSEAGEELVQARLPAPARSRCSLVGTVVIRKSALTTYLSPVKVISASS</sequence>
<feature type="chain" id="PRO_5041381531" description="Secreted protein" evidence="2">
    <location>
        <begin position="22"/>
        <end position="213"/>
    </location>
</feature>
<protein>
    <recommendedName>
        <fullName evidence="5">Secreted protein</fullName>
    </recommendedName>
</protein>
<accession>A0AA40F575</accession>
<keyword evidence="2" id="KW-0732">Signal</keyword>
<dbReference type="Proteomes" id="UP001172155">
    <property type="component" value="Unassembled WGS sequence"/>
</dbReference>
<evidence type="ECO:0000256" key="1">
    <source>
        <dbReference type="SAM" id="MobiDB-lite"/>
    </source>
</evidence>
<evidence type="ECO:0000313" key="3">
    <source>
        <dbReference type="EMBL" id="KAK0751463.1"/>
    </source>
</evidence>
<evidence type="ECO:0008006" key="5">
    <source>
        <dbReference type="Google" id="ProtNLM"/>
    </source>
</evidence>
<feature type="region of interest" description="Disordered" evidence="1">
    <location>
        <begin position="43"/>
        <end position="115"/>
    </location>
</feature>
<evidence type="ECO:0000313" key="4">
    <source>
        <dbReference type="Proteomes" id="UP001172155"/>
    </source>
</evidence>
<feature type="compositionally biased region" description="Basic and acidic residues" evidence="1">
    <location>
        <begin position="77"/>
        <end position="89"/>
    </location>
</feature>
<name>A0AA40F575_9PEZI</name>
<proteinExistence type="predicted"/>
<feature type="compositionally biased region" description="Basic residues" evidence="1">
    <location>
        <begin position="44"/>
        <end position="70"/>
    </location>
</feature>
<gene>
    <name evidence="3" type="ORF">B0T18DRAFT_402541</name>
</gene>
<dbReference type="EMBL" id="JAUKUD010000002">
    <property type="protein sequence ID" value="KAK0751463.1"/>
    <property type="molecule type" value="Genomic_DNA"/>
</dbReference>
<reference evidence="3" key="1">
    <citation type="submission" date="2023-06" db="EMBL/GenBank/DDBJ databases">
        <title>Genome-scale phylogeny and comparative genomics of the fungal order Sordariales.</title>
        <authorList>
            <consortium name="Lawrence Berkeley National Laboratory"/>
            <person name="Hensen N."/>
            <person name="Bonometti L."/>
            <person name="Westerberg I."/>
            <person name="Brannstrom I.O."/>
            <person name="Guillou S."/>
            <person name="Cros-Aarteil S."/>
            <person name="Calhoun S."/>
            <person name="Haridas S."/>
            <person name="Kuo A."/>
            <person name="Mondo S."/>
            <person name="Pangilinan J."/>
            <person name="Riley R."/>
            <person name="LaButti K."/>
            <person name="Andreopoulos B."/>
            <person name="Lipzen A."/>
            <person name="Chen C."/>
            <person name="Yanf M."/>
            <person name="Daum C."/>
            <person name="Ng V."/>
            <person name="Clum A."/>
            <person name="Steindorff A."/>
            <person name="Ohm R."/>
            <person name="Martin F."/>
            <person name="Silar P."/>
            <person name="Natvig D."/>
            <person name="Lalanne C."/>
            <person name="Gautier V."/>
            <person name="Ament-velasquez S.L."/>
            <person name="Kruys A."/>
            <person name="Hutchinson M.I."/>
            <person name="Powell A.J."/>
            <person name="Barry K."/>
            <person name="Miller A.N."/>
            <person name="Grigoriev I.V."/>
            <person name="Debuchy R."/>
            <person name="Gladieux P."/>
            <person name="Thoren M.H."/>
            <person name="Johannesson H."/>
        </authorList>
    </citation>
    <scope>NUCLEOTIDE SEQUENCE</scope>
    <source>
        <strain evidence="3">SMH3187-1</strain>
    </source>
</reference>
<feature type="signal peptide" evidence="2">
    <location>
        <begin position="1"/>
        <end position="21"/>
    </location>
</feature>
<evidence type="ECO:0000256" key="2">
    <source>
        <dbReference type="SAM" id="SignalP"/>
    </source>
</evidence>
<keyword evidence="4" id="KW-1185">Reference proteome</keyword>
<comment type="caution">
    <text evidence="3">The sequence shown here is derived from an EMBL/GenBank/DDBJ whole genome shotgun (WGS) entry which is preliminary data.</text>
</comment>